<sequence>MMGLSWLLMMMVGGLIGWLTNRLAIRLLFKPYMPVGTPIPGFNLQGLIPRRKAELARSVGVQIETELLSMEDILQAFARPEQKEELKLFLRLYLNEMMMERVPFFLKDVMKKPVDHFVSDLMNRESDRLLNELLEYMMEEGAAGIKLAAMVEEKINAFPMERLEAMVMAVASRELKQIEWIGGFLGMLIGLIQGIMLTFMG</sequence>
<keyword evidence="8" id="KW-1185">Reference proteome</keyword>
<dbReference type="EMBL" id="JBCITM010000003">
    <property type="protein sequence ID" value="MEN1759568.1"/>
    <property type="molecule type" value="Genomic_DNA"/>
</dbReference>
<protein>
    <submittedName>
        <fullName evidence="7">DUF445 family protein</fullName>
    </submittedName>
</protein>
<accession>A0ABU9VQX4</accession>
<reference evidence="7 8" key="1">
    <citation type="submission" date="2024-04" db="EMBL/GenBank/DDBJ databases">
        <title>Genome sequencing and metabolic network reconstruction of aminoacids and betaine degradation by Anoxynatronum sibiricum.</title>
        <authorList>
            <person name="Detkova E.N."/>
            <person name="Boltjanskaja Y.V."/>
            <person name="Mardanov A.V."/>
            <person name="Kevbrin V."/>
        </authorList>
    </citation>
    <scope>NUCLEOTIDE SEQUENCE [LARGE SCALE GENOMIC DNA]</scope>
    <source>
        <strain evidence="7 8">Z-7981</strain>
    </source>
</reference>
<gene>
    <name evidence="7" type="ORF">AAIG11_03690</name>
</gene>
<evidence type="ECO:0000256" key="5">
    <source>
        <dbReference type="ARBA" id="ARBA00023136"/>
    </source>
</evidence>
<name>A0ABU9VQX4_9CLOT</name>
<dbReference type="Proteomes" id="UP001407405">
    <property type="component" value="Unassembled WGS sequence"/>
</dbReference>
<proteinExistence type="inferred from homology"/>
<keyword evidence="4 6" id="KW-1133">Transmembrane helix</keyword>
<evidence type="ECO:0000256" key="6">
    <source>
        <dbReference type="SAM" id="Phobius"/>
    </source>
</evidence>
<evidence type="ECO:0000313" key="8">
    <source>
        <dbReference type="Proteomes" id="UP001407405"/>
    </source>
</evidence>
<dbReference type="PANTHER" id="PTHR35791">
    <property type="entry name" value="UPF0754 MEMBRANE PROTEIN YHEB"/>
    <property type="match status" value="1"/>
</dbReference>
<evidence type="ECO:0000313" key="7">
    <source>
        <dbReference type="EMBL" id="MEN1759568.1"/>
    </source>
</evidence>
<comment type="subcellular location">
    <subcellularLocation>
        <location evidence="1">Endomembrane system</location>
    </subcellularLocation>
</comment>
<comment type="caution">
    <text evidence="7">The sequence shown here is derived from an EMBL/GenBank/DDBJ whole genome shotgun (WGS) entry which is preliminary data.</text>
</comment>
<dbReference type="RefSeq" id="WP_343184934.1">
    <property type="nucleotide sequence ID" value="NZ_JBCITM010000003.1"/>
</dbReference>
<dbReference type="Pfam" id="PF04286">
    <property type="entry name" value="DUF445"/>
    <property type="match status" value="1"/>
</dbReference>
<keyword evidence="3 6" id="KW-0812">Transmembrane</keyword>
<keyword evidence="5 6" id="KW-0472">Membrane</keyword>
<comment type="similarity">
    <text evidence="2">Belongs to the UPF0754 family.</text>
</comment>
<dbReference type="PANTHER" id="PTHR35791:SF1">
    <property type="entry name" value="UPF0754 MEMBRANE PROTEIN YHEB"/>
    <property type="match status" value="1"/>
</dbReference>
<evidence type="ECO:0000256" key="1">
    <source>
        <dbReference type="ARBA" id="ARBA00004308"/>
    </source>
</evidence>
<evidence type="ECO:0000256" key="4">
    <source>
        <dbReference type="ARBA" id="ARBA00022989"/>
    </source>
</evidence>
<feature type="transmembrane region" description="Helical" evidence="6">
    <location>
        <begin position="180"/>
        <end position="200"/>
    </location>
</feature>
<dbReference type="InterPro" id="IPR007383">
    <property type="entry name" value="DUF445"/>
</dbReference>
<evidence type="ECO:0000256" key="2">
    <source>
        <dbReference type="ARBA" id="ARBA00008053"/>
    </source>
</evidence>
<organism evidence="7 8">
    <name type="scientific">Anoxynatronum sibiricum</name>
    <dbReference type="NCBI Taxonomy" id="210623"/>
    <lineage>
        <taxon>Bacteria</taxon>
        <taxon>Bacillati</taxon>
        <taxon>Bacillota</taxon>
        <taxon>Clostridia</taxon>
        <taxon>Eubacteriales</taxon>
        <taxon>Clostridiaceae</taxon>
        <taxon>Anoxynatronum</taxon>
    </lineage>
</organism>
<evidence type="ECO:0000256" key="3">
    <source>
        <dbReference type="ARBA" id="ARBA00022692"/>
    </source>
</evidence>
<feature type="transmembrane region" description="Helical" evidence="6">
    <location>
        <begin position="6"/>
        <end position="25"/>
    </location>
</feature>